<evidence type="ECO:0000313" key="2">
    <source>
        <dbReference type="Proteomes" id="UP001596407"/>
    </source>
</evidence>
<dbReference type="Proteomes" id="UP001596407">
    <property type="component" value="Unassembled WGS sequence"/>
</dbReference>
<dbReference type="GeneID" id="79305037"/>
<name>A0ABD5WM89_9EURY</name>
<keyword evidence="2" id="KW-1185">Reference proteome</keyword>
<gene>
    <name evidence="1" type="ORF">ACFQJ6_17655</name>
</gene>
<dbReference type="RefSeq" id="WP_276280405.1">
    <property type="nucleotide sequence ID" value="NZ_CP119809.1"/>
</dbReference>
<accession>A0ABD5WM89</accession>
<reference evidence="1 2" key="1">
    <citation type="journal article" date="2019" name="Int. J. Syst. Evol. Microbiol.">
        <title>The Global Catalogue of Microorganisms (GCM) 10K type strain sequencing project: providing services to taxonomists for standard genome sequencing and annotation.</title>
        <authorList>
            <consortium name="The Broad Institute Genomics Platform"/>
            <consortium name="The Broad Institute Genome Sequencing Center for Infectious Disease"/>
            <person name="Wu L."/>
            <person name="Ma J."/>
        </authorList>
    </citation>
    <scope>NUCLEOTIDE SEQUENCE [LARGE SCALE GENOMIC DNA]</scope>
    <source>
        <strain evidence="1 2">DT72</strain>
    </source>
</reference>
<sequence length="72" mass="8456">MGIPQNDKRYNVLFAFYVDNHDYESETLSTLDQAAEQWLEEITELSAVTNVDAYLRKHDAKTPEFFADRLDR</sequence>
<comment type="caution">
    <text evidence="1">The sequence shown here is derived from an EMBL/GenBank/DDBJ whole genome shotgun (WGS) entry which is preliminary data.</text>
</comment>
<dbReference type="AlphaFoldDB" id="A0ABD5WM89"/>
<evidence type="ECO:0000313" key="1">
    <source>
        <dbReference type="EMBL" id="MFC7081652.1"/>
    </source>
</evidence>
<protein>
    <submittedName>
        <fullName evidence="1">Uncharacterized protein</fullName>
    </submittedName>
</protein>
<organism evidence="1 2">
    <name type="scientific">Halorussus caseinilyticus</name>
    <dbReference type="NCBI Taxonomy" id="3034025"/>
    <lineage>
        <taxon>Archaea</taxon>
        <taxon>Methanobacteriati</taxon>
        <taxon>Methanobacteriota</taxon>
        <taxon>Stenosarchaea group</taxon>
        <taxon>Halobacteria</taxon>
        <taxon>Halobacteriales</taxon>
        <taxon>Haladaptataceae</taxon>
        <taxon>Halorussus</taxon>
    </lineage>
</organism>
<proteinExistence type="predicted"/>
<dbReference type="EMBL" id="JBHSZH010000005">
    <property type="protein sequence ID" value="MFC7081652.1"/>
    <property type="molecule type" value="Genomic_DNA"/>
</dbReference>